<feature type="domain" description="HTH merR-type" evidence="2">
    <location>
        <begin position="3"/>
        <end position="73"/>
    </location>
</feature>
<dbReference type="Pfam" id="PF13672">
    <property type="entry name" value="PP2C_2"/>
    <property type="match status" value="1"/>
</dbReference>
<dbReference type="SMART" id="SM00332">
    <property type="entry name" value="PP2Cc"/>
    <property type="match status" value="1"/>
</dbReference>
<organism evidence="4 5">
    <name type="scientific">Kibdelosporangium philippinense</name>
    <dbReference type="NCBI Taxonomy" id="211113"/>
    <lineage>
        <taxon>Bacteria</taxon>
        <taxon>Bacillati</taxon>
        <taxon>Actinomycetota</taxon>
        <taxon>Actinomycetes</taxon>
        <taxon>Pseudonocardiales</taxon>
        <taxon>Pseudonocardiaceae</taxon>
        <taxon>Kibdelosporangium</taxon>
    </lineage>
</organism>
<evidence type="ECO:0000313" key="4">
    <source>
        <dbReference type="EMBL" id="MCE7006349.1"/>
    </source>
</evidence>
<comment type="caution">
    <text evidence="4">The sequence shown here is derived from an EMBL/GenBank/DDBJ whole genome shotgun (WGS) entry which is preliminary data.</text>
</comment>
<dbReference type="Gene3D" id="3.60.40.10">
    <property type="entry name" value="PPM-type phosphatase domain"/>
    <property type="match status" value="1"/>
</dbReference>
<accession>A0ABS8ZEU7</accession>
<evidence type="ECO:0000313" key="5">
    <source>
        <dbReference type="Proteomes" id="UP001521150"/>
    </source>
</evidence>
<name>A0ABS8ZEU7_9PSEU</name>
<dbReference type="InterPro" id="IPR047057">
    <property type="entry name" value="MerR_fam"/>
</dbReference>
<dbReference type="PROSITE" id="PS51746">
    <property type="entry name" value="PPM_2"/>
    <property type="match status" value="1"/>
</dbReference>
<dbReference type="Proteomes" id="UP001521150">
    <property type="component" value="Unassembled WGS sequence"/>
</dbReference>
<dbReference type="Gene3D" id="1.10.1660.10">
    <property type="match status" value="1"/>
</dbReference>
<gene>
    <name evidence="4" type="ORF">LWC34_26455</name>
</gene>
<dbReference type="PANTHER" id="PTHR30204">
    <property type="entry name" value="REDOX-CYCLING DRUG-SENSING TRANSCRIPTIONAL ACTIVATOR SOXR"/>
    <property type="match status" value="1"/>
</dbReference>
<feature type="domain" description="PPM-type phosphatase" evidence="3">
    <location>
        <begin position="120"/>
        <end position="340"/>
    </location>
</feature>
<sequence>MDLWTIGVFARAARLSPKALRMYDELGLLAPAKVDSETGYRRYAPSQLEQARFIAWLRRLGMPLARIQTVVGLSKTEAAAEVEAYWSEVLAETVNRGQLATFLVDYLKGRGSAMTELGIRYAARTDTGQVRTSNEDVAYANGRLLAVADGVRGAAGGNASTAAIAALKPLATRAVPAGELLNALAEAVGEVEQVVDGVTTLTALLWSGSQLGLVHIGDTRAYVLRDNELFQITHDHTWVQSLVDEGRLSQEEAESHPQRSMLARAISGSGEHQPDLSVHEAKVGDRYLLCSDGLSSVVSAQQTHEVLQRKNSPADAVDELISLAYQGGAPDNIAVVVADAVPL</sequence>
<dbReference type="EMBL" id="JAJVCN010000002">
    <property type="protein sequence ID" value="MCE7006349.1"/>
    <property type="molecule type" value="Genomic_DNA"/>
</dbReference>
<dbReference type="InterPro" id="IPR009061">
    <property type="entry name" value="DNA-bd_dom_put_sf"/>
</dbReference>
<dbReference type="SUPFAM" id="SSF81606">
    <property type="entry name" value="PP2C-like"/>
    <property type="match status" value="1"/>
</dbReference>
<dbReference type="Pfam" id="PF13411">
    <property type="entry name" value="MerR_1"/>
    <property type="match status" value="1"/>
</dbReference>
<dbReference type="PROSITE" id="PS50937">
    <property type="entry name" value="HTH_MERR_2"/>
    <property type="match status" value="1"/>
</dbReference>
<dbReference type="SMART" id="SM00422">
    <property type="entry name" value="HTH_MERR"/>
    <property type="match status" value="1"/>
</dbReference>
<keyword evidence="5" id="KW-1185">Reference proteome</keyword>
<evidence type="ECO:0000256" key="1">
    <source>
        <dbReference type="ARBA" id="ARBA00023125"/>
    </source>
</evidence>
<dbReference type="PANTHER" id="PTHR30204:SF97">
    <property type="entry name" value="MERR FAMILY REGULATORY PROTEIN"/>
    <property type="match status" value="1"/>
</dbReference>
<keyword evidence="1" id="KW-0238">DNA-binding</keyword>
<evidence type="ECO:0000259" key="3">
    <source>
        <dbReference type="PROSITE" id="PS51746"/>
    </source>
</evidence>
<reference evidence="4 5" key="1">
    <citation type="submission" date="2021-12" db="EMBL/GenBank/DDBJ databases">
        <title>Genome sequence of Kibdelosporangium philippinense ATCC 49844.</title>
        <authorList>
            <person name="Fedorov E.A."/>
            <person name="Omeragic M."/>
            <person name="Shalygina K.F."/>
            <person name="Maclea K.S."/>
        </authorList>
    </citation>
    <scope>NUCLEOTIDE SEQUENCE [LARGE SCALE GENOMIC DNA]</scope>
    <source>
        <strain evidence="4 5">ATCC 49844</strain>
    </source>
</reference>
<dbReference type="CDD" id="cd00143">
    <property type="entry name" value="PP2Cc"/>
    <property type="match status" value="1"/>
</dbReference>
<dbReference type="InterPro" id="IPR001932">
    <property type="entry name" value="PPM-type_phosphatase-like_dom"/>
</dbReference>
<evidence type="ECO:0000259" key="2">
    <source>
        <dbReference type="PROSITE" id="PS50937"/>
    </source>
</evidence>
<dbReference type="InterPro" id="IPR036457">
    <property type="entry name" value="PPM-type-like_dom_sf"/>
</dbReference>
<dbReference type="RefSeq" id="WP_233727839.1">
    <property type="nucleotide sequence ID" value="NZ_JAJVCN010000002.1"/>
</dbReference>
<dbReference type="CDD" id="cd01107">
    <property type="entry name" value="HTH_BmrR"/>
    <property type="match status" value="1"/>
</dbReference>
<dbReference type="PROSITE" id="PS00552">
    <property type="entry name" value="HTH_MERR_1"/>
    <property type="match status" value="1"/>
</dbReference>
<dbReference type="SMART" id="SM00331">
    <property type="entry name" value="PP2C_SIG"/>
    <property type="match status" value="1"/>
</dbReference>
<dbReference type="SUPFAM" id="SSF46955">
    <property type="entry name" value="Putative DNA-binding domain"/>
    <property type="match status" value="1"/>
</dbReference>
<proteinExistence type="predicted"/>
<protein>
    <submittedName>
        <fullName evidence="4">MerR family transcriptional regulator</fullName>
    </submittedName>
</protein>
<dbReference type="InterPro" id="IPR000551">
    <property type="entry name" value="MerR-type_HTH_dom"/>
</dbReference>